<organism evidence="1 2">
    <name type="scientific">Cladorrhinum samala</name>
    <dbReference type="NCBI Taxonomy" id="585594"/>
    <lineage>
        <taxon>Eukaryota</taxon>
        <taxon>Fungi</taxon>
        <taxon>Dikarya</taxon>
        <taxon>Ascomycota</taxon>
        <taxon>Pezizomycotina</taxon>
        <taxon>Sordariomycetes</taxon>
        <taxon>Sordariomycetidae</taxon>
        <taxon>Sordariales</taxon>
        <taxon>Podosporaceae</taxon>
        <taxon>Cladorrhinum</taxon>
    </lineage>
</organism>
<reference evidence="1" key="2">
    <citation type="submission" date="2023-06" db="EMBL/GenBank/DDBJ databases">
        <authorList>
            <consortium name="Lawrence Berkeley National Laboratory"/>
            <person name="Mondo S.J."/>
            <person name="Hensen N."/>
            <person name="Bonometti L."/>
            <person name="Westerberg I."/>
            <person name="Brannstrom I.O."/>
            <person name="Guillou S."/>
            <person name="Cros-Aarteil S."/>
            <person name="Calhoun S."/>
            <person name="Haridas S."/>
            <person name="Kuo A."/>
            <person name="Pangilinan J."/>
            <person name="Riley R."/>
            <person name="Labutti K."/>
            <person name="Andreopoulos B."/>
            <person name="Lipzen A."/>
            <person name="Chen C."/>
            <person name="Yanf M."/>
            <person name="Daum C."/>
            <person name="Ng V."/>
            <person name="Clum A."/>
            <person name="Steindorff A."/>
            <person name="Ohm R."/>
            <person name="Martin F."/>
            <person name="Silar P."/>
            <person name="Natvig D."/>
            <person name="Lalanne C."/>
            <person name="Gautier V."/>
            <person name="Ament-Velasquez S.L."/>
            <person name="Kruys A."/>
            <person name="Hutchinson M.I."/>
            <person name="Powell A.J."/>
            <person name="Barry K."/>
            <person name="Miller A.N."/>
            <person name="Grigoriev I.V."/>
            <person name="Debuchy R."/>
            <person name="Gladieux P."/>
            <person name="Thoren M.H."/>
            <person name="Johannesson H."/>
        </authorList>
    </citation>
    <scope>NUCLEOTIDE SEQUENCE</scope>
    <source>
        <strain evidence="1">PSN324</strain>
    </source>
</reference>
<reference evidence="1" key="1">
    <citation type="journal article" date="2023" name="Mol. Phylogenet. Evol.">
        <title>Genome-scale phylogeny and comparative genomics of the fungal order Sordariales.</title>
        <authorList>
            <person name="Hensen N."/>
            <person name="Bonometti L."/>
            <person name="Westerberg I."/>
            <person name="Brannstrom I.O."/>
            <person name="Guillou S."/>
            <person name="Cros-Aarteil S."/>
            <person name="Calhoun S."/>
            <person name="Haridas S."/>
            <person name="Kuo A."/>
            <person name="Mondo S."/>
            <person name="Pangilinan J."/>
            <person name="Riley R."/>
            <person name="LaButti K."/>
            <person name="Andreopoulos B."/>
            <person name="Lipzen A."/>
            <person name="Chen C."/>
            <person name="Yan M."/>
            <person name="Daum C."/>
            <person name="Ng V."/>
            <person name="Clum A."/>
            <person name="Steindorff A."/>
            <person name="Ohm R.A."/>
            <person name="Martin F."/>
            <person name="Silar P."/>
            <person name="Natvig D.O."/>
            <person name="Lalanne C."/>
            <person name="Gautier V."/>
            <person name="Ament-Velasquez S.L."/>
            <person name="Kruys A."/>
            <person name="Hutchinson M.I."/>
            <person name="Powell A.J."/>
            <person name="Barry K."/>
            <person name="Miller A.N."/>
            <person name="Grigoriev I.V."/>
            <person name="Debuchy R."/>
            <person name="Gladieux P."/>
            <person name="Hiltunen Thoren M."/>
            <person name="Johannesson H."/>
        </authorList>
    </citation>
    <scope>NUCLEOTIDE SEQUENCE</scope>
    <source>
        <strain evidence="1">PSN324</strain>
    </source>
</reference>
<dbReference type="EMBL" id="MU865112">
    <property type="protein sequence ID" value="KAK4457490.1"/>
    <property type="molecule type" value="Genomic_DNA"/>
</dbReference>
<evidence type="ECO:0000313" key="1">
    <source>
        <dbReference type="EMBL" id="KAK4457490.1"/>
    </source>
</evidence>
<accession>A0AAV9HCL0</accession>
<protein>
    <submittedName>
        <fullName evidence="1">Uncharacterized protein</fullName>
    </submittedName>
</protein>
<dbReference type="AlphaFoldDB" id="A0AAV9HCL0"/>
<name>A0AAV9HCL0_9PEZI</name>
<keyword evidence="2" id="KW-1185">Reference proteome</keyword>
<dbReference type="Proteomes" id="UP001321749">
    <property type="component" value="Unassembled WGS sequence"/>
</dbReference>
<evidence type="ECO:0000313" key="2">
    <source>
        <dbReference type="Proteomes" id="UP001321749"/>
    </source>
</evidence>
<proteinExistence type="predicted"/>
<comment type="caution">
    <text evidence="1">The sequence shown here is derived from an EMBL/GenBank/DDBJ whole genome shotgun (WGS) entry which is preliminary data.</text>
</comment>
<gene>
    <name evidence="1" type="ORF">QBC42DRAFT_236257</name>
</gene>
<sequence length="227" mass="25473">MGIIKKTIYTTALTGTTFLAYLGAATTVISPLPDGDPLLRSKIYSKHNQHHNASTQDVAIKRIPLDKIRPELLAKDGDLALEFCRGVWGGLGYRIQRAYLAQKYKNAETAHQLWTVEQLNSSKYEPKTIVTDHFEVVSKTANEITVRCGDTPRNPAPRDSDGLFVIGAEVDKKRGEAVLSLKSCFFNSGKKVEGIQGPMPGWIEELHRWYSRILLETGSWRTRTTWV</sequence>